<evidence type="ECO:0000256" key="2">
    <source>
        <dbReference type="SAM" id="Phobius"/>
    </source>
</evidence>
<keyword evidence="2" id="KW-0812">Transmembrane</keyword>
<proteinExistence type="predicted"/>
<dbReference type="AlphaFoldDB" id="A0A8T2MYD8"/>
<dbReference type="Gene3D" id="2.60.40.10">
    <property type="entry name" value="Immunoglobulins"/>
    <property type="match status" value="2"/>
</dbReference>
<evidence type="ECO:0000259" key="4">
    <source>
        <dbReference type="PROSITE" id="PS50853"/>
    </source>
</evidence>
<dbReference type="OrthoDB" id="9944680at2759"/>
<dbReference type="CDD" id="cd00063">
    <property type="entry name" value="FN3"/>
    <property type="match status" value="1"/>
</dbReference>
<dbReference type="InterPro" id="IPR013783">
    <property type="entry name" value="Ig-like_fold"/>
</dbReference>
<evidence type="ECO:0000256" key="3">
    <source>
        <dbReference type="SAM" id="SignalP"/>
    </source>
</evidence>
<dbReference type="GO" id="GO:0005886">
    <property type="term" value="C:plasma membrane"/>
    <property type="evidence" value="ECO:0007669"/>
    <property type="project" value="TreeGrafter"/>
</dbReference>
<dbReference type="PANTHER" id="PTHR20859:SF85">
    <property type="entry name" value="INTERFERON ALPHA_BETA RECEPTOR 1 ISOFORM X1"/>
    <property type="match status" value="1"/>
</dbReference>
<dbReference type="PANTHER" id="PTHR20859">
    <property type="entry name" value="INTERFERON/INTERLEUKIN RECEPTOR"/>
    <property type="match status" value="1"/>
</dbReference>
<dbReference type="InterPro" id="IPR015373">
    <property type="entry name" value="Interferon/interleukin_rcp_dom"/>
</dbReference>
<comment type="caution">
    <text evidence="5">The sequence shown here is derived from an EMBL/GenBank/DDBJ whole genome shotgun (WGS) entry which is preliminary data.</text>
</comment>
<dbReference type="InterPro" id="IPR050650">
    <property type="entry name" value="Type-II_Cytokine-TF_Rcpt"/>
</dbReference>
<feature type="chain" id="PRO_5035777552" description="Fibronectin type-III domain-containing protein" evidence="3">
    <location>
        <begin position="24"/>
        <end position="448"/>
    </location>
</feature>
<dbReference type="EMBL" id="JAFBMS010000389">
    <property type="protein sequence ID" value="KAG9331081.1"/>
    <property type="molecule type" value="Genomic_DNA"/>
</dbReference>
<organism evidence="5 6">
    <name type="scientific">Albula glossodonta</name>
    <name type="common">roundjaw bonefish</name>
    <dbReference type="NCBI Taxonomy" id="121402"/>
    <lineage>
        <taxon>Eukaryota</taxon>
        <taxon>Metazoa</taxon>
        <taxon>Chordata</taxon>
        <taxon>Craniata</taxon>
        <taxon>Vertebrata</taxon>
        <taxon>Euteleostomi</taxon>
        <taxon>Actinopterygii</taxon>
        <taxon>Neopterygii</taxon>
        <taxon>Teleostei</taxon>
        <taxon>Albuliformes</taxon>
        <taxon>Albulidae</taxon>
        <taxon>Albula</taxon>
    </lineage>
</organism>
<feature type="signal peptide" evidence="3">
    <location>
        <begin position="1"/>
        <end position="23"/>
    </location>
</feature>
<evidence type="ECO:0000256" key="1">
    <source>
        <dbReference type="SAM" id="MobiDB-lite"/>
    </source>
</evidence>
<gene>
    <name evidence="5" type="ORF">JZ751_020279</name>
</gene>
<dbReference type="Proteomes" id="UP000824540">
    <property type="component" value="Unassembled WGS sequence"/>
</dbReference>
<keyword evidence="2" id="KW-0472">Membrane</keyword>
<evidence type="ECO:0000313" key="6">
    <source>
        <dbReference type="Proteomes" id="UP000824540"/>
    </source>
</evidence>
<dbReference type="InterPro" id="IPR036116">
    <property type="entry name" value="FN3_sf"/>
</dbReference>
<feature type="transmembrane region" description="Helical" evidence="2">
    <location>
        <begin position="197"/>
        <end position="223"/>
    </location>
</feature>
<feature type="domain" description="Fibronectin type-III" evidence="4">
    <location>
        <begin position="93"/>
        <end position="195"/>
    </location>
</feature>
<evidence type="ECO:0000313" key="5">
    <source>
        <dbReference type="EMBL" id="KAG9331081.1"/>
    </source>
</evidence>
<keyword evidence="3" id="KW-0732">Signal</keyword>
<protein>
    <recommendedName>
        <fullName evidence="4">Fibronectin type-III domain-containing protein</fullName>
    </recommendedName>
</protein>
<feature type="compositionally biased region" description="Polar residues" evidence="1">
    <location>
        <begin position="292"/>
        <end position="320"/>
    </location>
</feature>
<dbReference type="Pfam" id="PF09294">
    <property type="entry name" value="Interfer-bind"/>
    <property type="match status" value="1"/>
</dbReference>
<dbReference type="GO" id="GO:0004904">
    <property type="term" value="F:interferon receptor activity"/>
    <property type="evidence" value="ECO:0007669"/>
    <property type="project" value="TreeGrafter"/>
</dbReference>
<sequence>MEVVFRAALLALLFLVNVFKVSAWLPHPHNVSLQTLNTQSVCQSTEDWQCDFTGCDLHYLGVYVLRVRATCAEQRSQWVQLEFCPDKQAHLGPPSRVEVISGPELLEVRVSDPLTSRNTSMKDFYPDLYYLIQYWKHAQDEVRGIRSLNTSTNIVTLSRLDRWTLYCVRVQSRYNYYSKISSFSQPICQQTTGSTPAWQIALLFLASLVVCFVCVLLPSYGLLKFYRLIKLNFFPKCQLPAYLNDSSPGSDRPRLLSVESQVEVCCDELDVCPVVTLPEIHAADIAVDTDPSGHSRQGSGDSGMYSNGEGSAQLGTTVTGARSGPGPEQMTMLEMSGADSGLSGVEKLHSPPCAYNLKCPPPHQSVWNAGDVLEESLASFPHTGGVCLNPAAFASFPHTKLGGGGGMCTLAPAVIIRFPVKDSHAGTVKALLHAGWHSESPAPRRLAQ</sequence>
<name>A0A8T2MYD8_9TELE</name>
<feature type="region of interest" description="Disordered" evidence="1">
    <location>
        <begin position="286"/>
        <end position="327"/>
    </location>
</feature>
<dbReference type="SUPFAM" id="SSF49265">
    <property type="entry name" value="Fibronectin type III"/>
    <property type="match status" value="2"/>
</dbReference>
<dbReference type="InterPro" id="IPR003961">
    <property type="entry name" value="FN3_dom"/>
</dbReference>
<keyword evidence="2" id="KW-1133">Transmembrane helix</keyword>
<accession>A0A8T2MYD8</accession>
<keyword evidence="6" id="KW-1185">Reference proteome</keyword>
<dbReference type="PROSITE" id="PS50853">
    <property type="entry name" value="FN3"/>
    <property type="match status" value="1"/>
</dbReference>
<reference evidence="5" key="1">
    <citation type="thesis" date="2021" institute="BYU ScholarsArchive" country="Provo, UT, USA">
        <title>Applications of and Algorithms for Genome Assembly and Genomic Analyses with an Emphasis on Marine Teleosts.</title>
        <authorList>
            <person name="Pickett B.D."/>
        </authorList>
    </citation>
    <scope>NUCLEOTIDE SEQUENCE</scope>
    <source>
        <strain evidence="5">HI-2016</strain>
    </source>
</reference>